<dbReference type="Pfam" id="PF00822">
    <property type="entry name" value="PMP22_Claudin"/>
    <property type="match status" value="1"/>
</dbReference>
<organism evidence="11 12">
    <name type="scientific">Peromyscus maniculatus bairdii</name>
    <name type="common">Prairie deer mouse</name>
    <dbReference type="NCBI Taxonomy" id="230844"/>
    <lineage>
        <taxon>Eukaryota</taxon>
        <taxon>Metazoa</taxon>
        <taxon>Chordata</taxon>
        <taxon>Craniata</taxon>
        <taxon>Vertebrata</taxon>
        <taxon>Euteleostomi</taxon>
        <taxon>Mammalia</taxon>
        <taxon>Eutheria</taxon>
        <taxon>Euarchontoglires</taxon>
        <taxon>Glires</taxon>
        <taxon>Rodentia</taxon>
        <taxon>Myomorpha</taxon>
        <taxon>Muroidea</taxon>
        <taxon>Cricetidae</taxon>
        <taxon>Neotominae</taxon>
        <taxon>Peromyscus</taxon>
    </lineage>
</organism>
<gene>
    <name evidence="11" type="primary">LOC102925429</name>
</gene>
<keyword evidence="12" id="KW-1185">Reference proteome</keyword>
<dbReference type="Gene3D" id="1.20.140.150">
    <property type="match status" value="1"/>
</dbReference>
<dbReference type="GO" id="GO:0005923">
    <property type="term" value="C:bicellular tight junction"/>
    <property type="evidence" value="ECO:0007669"/>
    <property type="project" value="UniProtKB-SubCell"/>
</dbReference>
<keyword evidence="9 10" id="KW-0472">Membrane</keyword>
<evidence type="ECO:0000256" key="5">
    <source>
        <dbReference type="ARBA" id="ARBA00022475"/>
    </source>
</evidence>
<evidence type="ECO:0000313" key="11">
    <source>
        <dbReference type="Ensembl" id="ENSPEMP00000030302.1"/>
    </source>
</evidence>
<reference evidence="11" key="3">
    <citation type="submission" date="2025-09" db="UniProtKB">
        <authorList>
            <consortium name="Ensembl"/>
        </authorList>
    </citation>
    <scope>IDENTIFICATION</scope>
</reference>
<evidence type="ECO:0000256" key="1">
    <source>
        <dbReference type="ARBA" id="ARBA00004435"/>
    </source>
</evidence>
<dbReference type="InterPro" id="IPR006187">
    <property type="entry name" value="Claudin"/>
</dbReference>
<reference evidence="11" key="2">
    <citation type="submission" date="2025-08" db="UniProtKB">
        <authorList>
            <consortium name="Ensembl"/>
        </authorList>
    </citation>
    <scope>IDENTIFICATION</scope>
</reference>
<evidence type="ECO:0000256" key="3">
    <source>
        <dbReference type="ARBA" id="ARBA00008295"/>
    </source>
</evidence>
<sequence>MGRRVLEEASFSLIKLGSLVAIISCGLPLWHVMRFSEETSIWEGLWLLCEINGLKSLKCIQYSSHLVVPQDLKVSRVLVVICIFIICLGLLLYMIGDERIICVSNMNNEKIKMVASGLFLGAGLLLLVSVSWVTNNVILGITNPQMVLPLKPEMGASLYLGWLSSLLLLLGGVLLGGALLCCEGPRKIDQPTPLEVSCEEPSVLYIWNQ</sequence>
<feature type="transmembrane region" description="Helical" evidence="10">
    <location>
        <begin position="12"/>
        <end position="33"/>
    </location>
</feature>
<comment type="similarity">
    <text evidence="3">Belongs to the claudin family.</text>
</comment>
<evidence type="ECO:0000256" key="6">
    <source>
        <dbReference type="ARBA" id="ARBA00022692"/>
    </source>
</evidence>
<dbReference type="RefSeq" id="XP_015857732.1">
    <property type="nucleotide sequence ID" value="XM_016002246.2"/>
</dbReference>
<dbReference type="GO" id="GO:0005886">
    <property type="term" value="C:plasma membrane"/>
    <property type="evidence" value="ECO:0007669"/>
    <property type="project" value="UniProtKB-SubCell"/>
</dbReference>
<evidence type="ECO:0000256" key="2">
    <source>
        <dbReference type="ARBA" id="ARBA00004651"/>
    </source>
</evidence>
<keyword evidence="5" id="KW-1003">Cell membrane</keyword>
<dbReference type="GO" id="GO:0005198">
    <property type="term" value="F:structural molecule activity"/>
    <property type="evidence" value="ECO:0007669"/>
    <property type="project" value="InterPro"/>
</dbReference>
<feature type="transmembrane region" description="Helical" evidence="10">
    <location>
        <begin position="77"/>
        <end position="96"/>
    </location>
</feature>
<dbReference type="PANTHER" id="PTHR12002">
    <property type="entry name" value="CLAUDIN"/>
    <property type="match status" value="1"/>
</dbReference>
<dbReference type="Proteomes" id="UP000694547">
    <property type="component" value="Chromosome 23"/>
</dbReference>
<dbReference type="AlphaFoldDB" id="A0A6I9L194"/>
<evidence type="ECO:0000256" key="8">
    <source>
        <dbReference type="ARBA" id="ARBA00022989"/>
    </source>
</evidence>
<dbReference type="Ensembl" id="ENSPEMT00000036212.1">
    <property type="protein sequence ID" value="ENSPEMP00000030302.1"/>
    <property type="gene ID" value="ENSPEMG00000027908.1"/>
</dbReference>
<evidence type="ECO:0000313" key="12">
    <source>
        <dbReference type="Proteomes" id="UP000694547"/>
    </source>
</evidence>
<protein>
    <submittedName>
        <fullName evidence="11">Claudin-13-like</fullName>
    </submittedName>
</protein>
<dbReference type="InterPro" id="IPR004031">
    <property type="entry name" value="PMP22/EMP/MP20/Claudin"/>
</dbReference>
<dbReference type="PRINTS" id="PR01077">
    <property type="entry name" value="CLAUDIN"/>
</dbReference>
<keyword evidence="8 10" id="KW-1133">Transmembrane helix</keyword>
<dbReference type="GeneTree" id="ENSGT00940000154762"/>
<reference evidence="11 12" key="1">
    <citation type="submission" date="2018-10" db="EMBL/GenBank/DDBJ databases">
        <title>Improved assembly of the deer mouse Peromyscus maniculatus genome.</title>
        <authorList>
            <person name="Lassance J.-M."/>
            <person name="Hoekstra H.E."/>
        </authorList>
    </citation>
    <scope>NUCLEOTIDE SEQUENCE [LARGE SCALE GENOMIC DNA]</scope>
</reference>
<feature type="transmembrane region" description="Helical" evidence="10">
    <location>
        <begin position="117"/>
        <end position="139"/>
    </location>
</feature>
<evidence type="ECO:0000256" key="7">
    <source>
        <dbReference type="ARBA" id="ARBA00022949"/>
    </source>
</evidence>
<comment type="subcellular location">
    <subcellularLocation>
        <location evidence="1">Cell junction</location>
        <location evidence="1">Tight junction</location>
    </subcellularLocation>
    <subcellularLocation>
        <location evidence="2">Cell membrane</location>
        <topology evidence="2">Multi-pass membrane protein</topology>
    </subcellularLocation>
</comment>
<proteinExistence type="inferred from homology"/>
<evidence type="ECO:0000256" key="10">
    <source>
        <dbReference type="SAM" id="Phobius"/>
    </source>
</evidence>
<evidence type="ECO:0000256" key="9">
    <source>
        <dbReference type="ARBA" id="ARBA00023136"/>
    </source>
</evidence>
<keyword evidence="4" id="KW-0796">Tight junction</keyword>
<accession>A0A6I9L194</accession>
<evidence type="ECO:0000256" key="4">
    <source>
        <dbReference type="ARBA" id="ARBA00022427"/>
    </source>
</evidence>
<feature type="transmembrane region" description="Helical" evidence="10">
    <location>
        <begin position="159"/>
        <end position="182"/>
    </location>
</feature>
<keyword evidence="6 10" id="KW-0812">Transmembrane</keyword>
<name>A0A6I9L194_PERMB</name>
<keyword evidence="7" id="KW-0965">Cell junction</keyword>